<dbReference type="eggNOG" id="COG0448">
    <property type="taxonomic scope" value="Bacteria"/>
</dbReference>
<keyword evidence="3 10" id="KW-0808">Transferase</keyword>
<dbReference type="KEGG" id="sbu:SpiBuddy_1900"/>
<dbReference type="AlphaFoldDB" id="F0RWU3"/>
<dbReference type="OrthoDB" id="9801810at2"/>
<keyword evidence="5" id="KW-0547">Nucleotide-binding</keyword>
<dbReference type="Pfam" id="PF00483">
    <property type="entry name" value="NTP_transferase"/>
    <property type="match status" value="1"/>
</dbReference>
<name>F0RWU3_SPHGB</name>
<dbReference type="PANTHER" id="PTHR43523">
    <property type="entry name" value="GLUCOSE-1-PHOSPHATE ADENYLYLTRANSFERASE-RELATED"/>
    <property type="match status" value="1"/>
</dbReference>
<organism evidence="10 11">
    <name type="scientific">Sphaerochaeta globosa (strain ATCC BAA-1886 / DSM 22777 / Buddy)</name>
    <name type="common">Spirochaeta sp. (strain Buddy)</name>
    <dbReference type="NCBI Taxonomy" id="158189"/>
    <lineage>
        <taxon>Bacteria</taxon>
        <taxon>Pseudomonadati</taxon>
        <taxon>Spirochaetota</taxon>
        <taxon>Spirochaetia</taxon>
        <taxon>Spirochaetales</taxon>
        <taxon>Sphaerochaetaceae</taxon>
        <taxon>Sphaerochaeta</taxon>
    </lineage>
</organism>
<sequence>MRLKERTIAIVLGGGKGTRLYPLTMDRAKPAVPFAGKYRLVDIPISNCINSGIRQIYILTQFNSASLHNHISNTYIFDTFSNGFVEILAAEQTNQTDTWYQGTADAVRKNLKHFHDQNADYYIILSGDQLYRMDLKDMLDRHIACGAELTIATKPISREQATGLGIIGCDSEGIITKFYEKPANDLDISEYKVADSLLHASLGKHVDASNEYLASMGIYIFNAKTMEEVLNNDKTDFGKEIIPDVIKQRKVATYLFDGFWEDIGTIKAFYETNLDLASINPQFNFYNEMMPIYTHRRHLPATKVNFCNISSSLTSEGSIITNAYIVNSIIGVRTIIESGASLDGVYCMGASFYETEVEKTANAKKGIPNIGIGRGTIIRKAIIDQNARIGDGCRIGIDDIPRQEGDFAMYSIHDGIIVINKNAVIKNGTVM</sequence>
<dbReference type="InterPro" id="IPR029044">
    <property type="entry name" value="Nucleotide-diphossugar_trans"/>
</dbReference>
<feature type="domain" description="Nucleotidyl transferase" evidence="9">
    <location>
        <begin position="9"/>
        <end position="277"/>
    </location>
</feature>
<evidence type="ECO:0000256" key="3">
    <source>
        <dbReference type="ARBA" id="ARBA00022679"/>
    </source>
</evidence>
<evidence type="ECO:0000256" key="4">
    <source>
        <dbReference type="ARBA" id="ARBA00022695"/>
    </source>
</evidence>
<evidence type="ECO:0000256" key="7">
    <source>
        <dbReference type="ARBA" id="ARBA00023277"/>
    </source>
</evidence>
<evidence type="ECO:0000256" key="6">
    <source>
        <dbReference type="ARBA" id="ARBA00022840"/>
    </source>
</evidence>
<accession>F0RWU3</accession>
<keyword evidence="2" id="KW-0321">Glycogen metabolism</keyword>
<dbReference type="EC" id="2.7.7.27" evidence="8"/>
<evidence type="ECO:0000256" key="5">
    <source>
        <dbReference type="ARBA" id="ARBA00022741"/>
    </source>
</evidence>
<gene>
    <name evidence="10" type="ordered locus">SpiBuddy_1900</name>
</gene>
<dbReference type="PANTHER" id="PTHR43523:SF12">
    <property type="entry name" value="GLUCOSE-1-PHOSPHATE ADENYLYLTRANSFERASE LARGE SUBUNIT 1, CHLOROPLASTIC-RELATED"/>
    <property type="match status" value="1"/>
</dbReference>
<dbReference type="InterPro" id="IPR005835">
    <property type="entry name" value="NTP_transferase_dom"/>
</dbReference>
<dbReference type="Gene3D" id="2.160.10.10">
    <property type="entry name" value="Hexapeptide repeat proteins"/>
    <property type="match status" value="1"/>
</dbReference>
<dbReference type="RefSeq" id="WP_013607573.1">
    <property type="nucleotide sequence ID" value="NC_015152.1"/>
</dbReference>
<dbReference type="SUPFAM" id="SSF51161">
    <property type="entry name" value="Trimeric LpxA-like enzymes"/>
    <property type="match status" value="1"/>
</dbReference>
<dbReference type="STRING" id="158189.SpiBuddy_1900"/>
<protein>
    <recommendedName>
        <fullName evidence="8">Glucose-1-phosphate adenylyltransferase</fullName>
        <ecNumber evidence="8">2.7.7.27</ecNumber>
    </recommendedName>
</protein>
<dbReference type="CDD" id="cd04651">
    <property type="entry name" value="LbH_G1P_AT_C"/>
    <property type="match status" value="1"/>
</dbReference>
<dbReference type="Pfam" id="PF25247">
    <property type="entry name" value="LbH_GLGC"/>
    <property type="match status" value="1"/>
</dbReference>
<dbReference type="GO" id="GO:0005978">
    <property type="term" value="P:glycogen biosynthetic process"/>
    <property type="evidence" value="ECO:0007669"/>
    <property type="project" value="UniProtKB-UniRule"/>
</dbReference>
<evidence type="ECO:0000259" key="9">
    <source>
        <dbReference type="Pfam" id="PF00483"/>
    </source>
</evidence>
<comment type="similarity">
    <text evidence="1">Belongs to the bacterial/plant glucose-1-phosphate adenylyltransferase family.</text>
</comment>
<dbReference type="PROSITE" id="PS00809">
    <property type="entry name" value="ADP_GLC_PYROPHOSPH_2"/>
    <property type="match status" value="1"/>
</dbReference>
<evidence type="ECO:0000313" key="10">
    <source>
        <dbReference type="EMBL" id="ADY13724.1"/>
    </source>
</evidence>
<dbReference type="GO" id="GO:0005524">
    <property type="term" value="F:ATP binding"/>
    <property type="evidence" value="ECO:0007669"/>
    <property type="project" value="UniProtKB-KW"/>
</dbReference>
<dbReference type="SUPFAM" id="SSF53448">
    <property type="entry name" value="Nucleotide-diphospho-sugar transferases"/>
    <property type="match status" value="1"/>
</dbReference>
<keyword evidence="7" id="KW-0119">Carbohydrate metabolism</keyword>
<evidence type="ECO:0000256" key="8">
    <source>
        <dbReference type="NCBIfam" id="TIGR02091"/>
    </source>
</evidence>
<proteinExistence type="inferred from homology"/>
<evidence type="ECO:0000256" key="1">
    <source>
        <dbReference type="ARBA" id="ARBA00010443"/>
    </source>
</evidence>
<keyword evidence="11" id="KW-1185">Reference proteome</keyword>
<dbReference type="EMBL" id="CP002541">
    <property type="protein sequence ID" value="ADY13724.1"/>
    <property type="molecule type" value="Genomic_DNA"/>
</dbReference>
<dbReference type="PROSITE" id="PS00810">
    <property type="entry name" value="ADP_GLC_PYROPHOSPH_3"/>
    <property type="match status" value="1"/>
</dbReference>
<keyword evidence="6" id="KW-0067">ATP-binding</keyword>
<keyword evidence="4 10" id="KW-0548">Nucleotidyltransferase</keyword>
<dbReference type="PROSITE" id="PS00808">
    <property type="entry name" value="ADP_GLC_PYROPHOSPH_1"/>
    <property type="match status" value="1"/>
</dbReference>
<dbReference type="HOGENOM" id="CLU_029499_14_4_12"/>
<dbReference type="InterPro" id="IPR011004">
    <property type="entry name" value="Trimer_LpxA-like_sf"/>
</dbReference>
<dbReference type="CDD" id="cd02508">
    <property type="entry name" value="ADP_Glucose_PP"/>
    <property type="match status" value="1"/>
</dbReference>
<evidence type="ECO:0000313" key="11">
    <source>
        <dbReference type="Proteomes" id="UP000008466"/>
    </source>
</evidence>
<dbReference type="NCBIfam" id="TIGR02091">
    <property type="entry name" value="glgC"/>
    <property type="match status" value="1"/>
</dbReference>
<reference evidence="11" key="1">
    <citation type="submission" date="2011-02" db="EMBL/GenBank/DDBJ databases">
        <title>Complete sequence of Spirochaeta sp. Buddy.</title>
        <authorList>
            <person name="Lucas S."/>
            <person name="Copeland A."/>
            <person name="Lapidus A."/>
            <person name="Cheng J.-F."/>
            <person name="Goodwin L."/>
            <person name="Pitluck S."/>
            <person name="Zeytun A."/>
            <person name="Detter J.C."/>
            <person name="Han C."/>
            <person name="Tapia R."/>
            <person name="Land M."/>
            <person name="Hauser L."/>
            <person name="Kyrpides N."/>
            <person name="Ivanova N."/>
            <person name="Mikhailova N."/>
            <person name="Pagani I."/>
            <person name="Ritalahti K.M."/>
            <person name="Loeffler F.E."/>
            <person name="Woyke T."/>
        </authorList>
    </citation>
    <scope>NUCLEOTIDE SEQUENCE [LARGE SCALE GENOMIC DNA]</scope>
    <source>
        <strain evidence="11">ATCC BAA-1886 / DSM 22777 / Buddy</strain>
    </source>
</reference>
<evidence type="ECO:0000256" key="2">
    <source>
        <dbReference type="ARBA" id="ARBA00022600"/>
    </source>
</evidence>
<dbReference type="Gene3D" id="3.90.550.10">
    <property type="entry name" value="Spore Coat Polysaccharide Biosynthesis Protein SpsA, Chain A"/>
    <property type="match status" value="1"/>
</dbReference>
<dbReference type="GO" id="GO:0008878">
    <property type="term" value="F:glucose-1-phosphate adenylyltransferase activity"/>
    <property type="evidence" value="ECO:0007669"/>
    <property type="project" value="UniProtKB-UniRule"/>
</dbReference>
<dbReference type="InterPro" id="IPR011831">
    <property type="entry name" value="ADP-Glc_PPase"/>
</dbReference>
<dbReference type="Proteomes" id="UP000008466">
    <property type="component" value="Chromosome"/>
</dbReference>
<dbReference type="InterPro" id="IPR005836">
    <property type="entry name" value="ADP_Glu_pyroP_CS"/>
</dbReference>
<dbReference type="NCBIfam" id="NF002772">
    <property type="entry name" value="PRK02862.1"/>
    <property type="match status" value="1"/>
</dbReference>